<feature type="domain" description="Nucleoside phosphorylase" evidence="6">
    <location>
        <begin position="6"/>
        <end position="231"/>
    </location>
</feature>
<gene>
    <name evidence="7" type="ORF">IV60_GL000102</name>
</gene>
<evidence type="ECO:0000256" key="5">
    <source>
        <dbReference type="ARBA" id="ARBA00023167"/>
    </source>
</evidence>
<evidence type="ECO:0000259" key="6">
    <source>
        <dbReference type="Pfam" id="PF01048"/>
    </source>
</evidence>
<name>A0ABR5Q0Y8_9ACTN</name>
<accession>A0ABR5Q0Y8</accession>
<dbReference type="EC" id="3.2.2.9" evidence="2"/>
<keyword evidence="4" id="KW-0378">Hydrolase</keyword>
<dbReference type="Proteomes" id="UP000051927">
    <property type="component" value="Unassembled WGS sequence"/>
</dbReference>
<evidence type="ECO:0000256" key="3">
    <source>
        <dbReference type="ARBA" id="ARBA00022605"/>
    </source>
</evidence>
<reference evidence="7 8" key="1">
    <citation type="journal article" date="2015" name="Genome Announc.">
        <title>Expanding the biotechnology potential of lactobacilli through comparative genomics of 213 strains and associated genera.</title>
        <authorList>
            <person name="Sun Z."/>
            <person name="Harris H.M."/>
            <person name="McCann A."/>
            <person name="Guo C."/>
            <person name="Argimon S."/>
            <person name="Zhang W."/>
            <person name="Yang X."/>
            <person name="Jeffery I.B."/>
            <person name="Cooney J.C."/>
            <person name="Kagawa T.F."/>
            <person name="Liu W."/>
            <person name="Song Y."/>
            <person name="Salvetti E."/>
            <person name="Wrobel A."/>
            <person name="Rasinkangas P."/>
            <person name="Parkhill J."/>
            <person name="Rea M.C."/>
            <person name="O'Sullivan O."/>
            <person name="Ritari J."/>
            <person name="Douillard F.P."/>
            <person name="Paul Ross R."/>
            <person name="Yang R."/>
            <person name="Briner A.E."/>
            <person name="Felis G.E."/>
            <person name="de Vos W.M."/>
            <person name="Barrangou R."/>
            <person name="Klaenhammer T.R."/>
            <person name="Caufield P.W."/>
            <person name="Cui Y."/>
            <person name="Zhang H."/>
            <person name="O'Toole P.W."/>
        </authorList>
    </citation>
    <scope>NUCLEOTIDE SEQUENCE [LARGE SCALE GENOMIC DNA]</scope>
    <source>
        <strain evidence="7 8">DSM 7090</strain>
    </source>
</reference>
<dbReference type="EMBL" id="JQCP01000001">
    <property type="protein sequence ID" value="KRO02932.1"/>
    <property type="molecule type" value="Genomic_DNA"/>
</dbReference>
<proteinExistence type="predicted"/>
<dbReference type="SUPFAM" id="SSF53167">
    <property type="entry name" value="Purine and uridine phosphorylases"/>
    <property type="match status" value="1"/>
</dbReference>
<organism evidence="7 8">
    <name type="scientific">Lancefieldella rimae</name>
    <dbReference type="NCBI Taxonomy" id="1383"/>
    <lineage>
        <taxon>Bacteria</taxon>
        <taxon>Bacillati</taxon>
        <taxon>Actinomycetota</taxon>
        <taxon>Coriobacteriia</taxon>
        <taxon>Coriobacteriales</taxon>
        <taxon>Atopobiaceae</taxon>
        <taxon>Lancefieldella</taxon>
    </lineage>
</organism>
<evidence type="ECO:0000313" key="7">
    <source>
        <dbReference type="EMBL" id="KRO02932.1"/>
    </source>
</evidence>
<sequence>MEPRMKVGIIGAMKEEVALLVRTMSSERVVSVAGRNFYEGSIGDTAVVVVQSGIGKVNAALCTQILVDRFEIDCVINTGIAGLLVDDLIVGDVVVSSDCVQHDIDVHTLGYPQGQIPGIATFSFPADTGLCKQALDAVEKVAPYIKAMQGRIVSGDEFVADASKAEELKKFGALCCEMEGSAIAQVAWLNDLPFVIVRLMSDKPGVSSQLDYATFERTASQRCAEIVLQMVKQLSYMDN</sequence>
<dbReference type="InterPro" id="IPR035994">
    <property type="entry name" value="Nucleoside_phosphorylase_sf"/>
</dbReference>
<evidence type="ECO:0000256" key="4">
    <source>
        <dbReference type="ARBA" id="ARBA00022801"/>
    </source>
</evidence>
<dbReference type="Gene3D" id="3.40.50.1580">
    <property type="entry name" value="Nucleoside phosphorylase domain"/>
    <property type="match status" value="1"/>
</dbReference>
<keyword evidence="3" id="KW-0028">Amino-acid biosynthesis</keyword>
<protein>
    <recommendedName>
        <fullName evidence="2">adenosylhomocysteine nucleosidase</fullName>
        <ecNumber evidence="2">3.2.2.9</ecNumber>
    </recommendedName>
</protein>
<evidence type="ECO:0000256" key="1">
    <source>
        <dbReference type="ARBA" id="ARBA00004945"/>
    </source>
</evidence>
<evidence type="ECO:0000256" key="2">
    <source>
        <dbReference type="ARBA" id="ARBA00011974"/>
    </source>
</evidence>
<evidence type="ECO:0000313" key="8">
    <source>
        <dbReference type="Proteomes" id="UP000051927"/>
    </source>
</evidence>
<comment type="caution">
    <text evidence="7">The sequence shown here is derived from an EMBL/GenBank/DDBJ whole genome shotgun (WGS) entry which is preliminary data.</text>
</comment>
<dbReference type="PANTHER" id="PTHR46832">
    <property type="entry name" value="5'-METHYLTHIOADENOSINE/S-ADENOSYLHOMOCYSTEINE NUCLEOSIDASE"/>
    <property type="match status" value="1"/>
</dbReference>
<dbReference type="CDD" id="cd09008">
    <property type="entry name" value="MTAN"/>
    <property type="match status" value="1"/>
</dbReference>
<dbReference type="PANTHER" id="PTHR46832:SF1">
    <property type="entry name" value="5'-METHYLTHIOADENOSINE_S-ADENOSYLHOMOCYSTEINE NUCLEOSIDASE"/>
    <property type="match status" value="1"/>
</dbReference>
<dbReference type="InterPro" id="IPR010049">
    <property type="entry name" value="MTA_SAH_Nsdase"/>
</dbReference>
<comment type="pathway">
    <text evidence="1">Amino-acid biosynthesis; L-methionine biosynthesis via salvage pathway; S-methyl-5-thio-alpha-D-ribose 1-phosphate from S-methyl-5'-thioadenosine (hydrolase route): step 1/2.</text>
</comment>
<dbReference type="NCBIfam" id="NF004079">
    <property type="entry name" value="PRK05584.1"/>
    <property type="match status" value="1"/>
</dbReference>
<dbReference type="NCBIfam" id="TIGR01704">
    <property type="entry name" value="MTA_SAH-Nsdase"/>
    <property type="match status" value="1"/>
</dbReference>
<dbReference type="InterPro" id="IPR000845">
    <property type="entry name" value="Nucleoside_phosphorylase_d"/>
</dbReference>
<keyword evidence="8" id="KW-1185">Reference proteome</keyword>
<dbReference type="Pfam" id="PF01048">
    <property type="entry name" value="PNP_UDP_1"/>
    <property type="match status" value="1"/>
</dbReference>
<keyword evidence="5" id="KW-0486">Methionine biosynthesis</keyword>